<dbReference type="Pfam" id="PF01266">
    <property type="entry name" value="DAO"/>
    <property type="match status" value="1"/>
</dbReference>
<name>A0A1H7W5L2_STRJI</name>
<dbReference type="EMBL" id="FOAZ01000019">
    <property type="protein sequence ID" value="SEM16298.1"/>
    <property type="molecule type" value="Genomic_DNA"/>
</dbReference>
<dbReference type="OrthoDB" id="9805852at2"/>
<evidence type="ECO:0000313" key="3">
    <source>
        <dbReference type="Proteomes" id="UP000183015"/>
    </source>
</evidence>
<keyword evidence="3" id="KW-1185">Reference proteome</keyword>
<evidence type="ECO:0000313" key="2">
    <source>
        <dbReference type="EMBL" id="SEM16298.1"/>
    </source>
</evidence>
<evidence type="ECO:0000259" key="1">
    <source>
        <dbReference type="Pfam" id="PF01266"/>
    </source>
</evidence>
<gene>
    <name evidence="2" type="ORF">SAMN05414137_119206</name>
</gene>
<accession>A0A1H7W5L2</accession>
<dbReference type="PANTHER" id="PTHR13847">
    <property type="entry name" value="SARCOSINE DEHYDROGENASE-RELATED"/>
    <property type="match status" value="1"/>
</dbReference>
<dbReference type="PANTHER" id="PTHR13847:SF281">
    <property type="entry name" value="FAD DEPENDENT OXIDOREDUCTASE DOMAIN-CONTAINING PROTEIN"/>
    <property type="match status" value="1"/>
</dbReference>
<dbReference type="SUPFAM" id="SSF51905">
    <property type="entry name" value="FAD/NAD(P)-binding domain"/>
    <property type="match status" value="1"/>
</dbReference>
<dbReference type="InterPro" id="IPR006076">
    <property type="entry name" value="FAD-dep_OxRdtase"/>
</dbReference>
<proteinExistence type="predicted"/>
<sequence length="457" mass="50153">MEGPKREPYWLDRPERPEPLPCLTGDATCDLAVVGGGYTGLWTALLAKERHPGLDVLVLEQGSCGSAASGRNGGFCSPSLTHGLANGAERWPREIAALQRLGAENFDALRRDLDRHGIDCDFRLAGKLSVATTPWQAAALRTTAKLAHRHGEEAVLLEGAHLRDHIDSPAWSTGLLQPRYGLLDPARLAWGLRAACLAAGVRIAEHTKVTHLDTRTDPLLRLTTPYGAVTARRAALATNAYPPLLRRLGLRTIPVYDYALTTEPLTDAQFKAVGWQGDHGITDSGNQFHYLRKTADGRVLWGGYDAVYHYGSPVHDGLSRRDDSHRLLAEQFRETFPQLGEVRFSHAWGGAIDSSTRFTMFTGQAARGRVAYALGFTGLGVSATRFAAATVLDLLDGLRTERTELTMMRRPPVPFPPEPARWLAVAATRRALAHEDRTGHRTLWLRTLDRLGLGFDS</sequence>
<dbReference type="Gene3D" id="3.30.9.10">
    <property type="entry name" value="D-Amino Acid Oxidase, subunit A, domain 2"/>
    <property type="match status" value="1"/>
</dbReference>
<dbReference type="Gene3D" id="3.50.50.60">
    <property type="entry name" value="FAD/NAD(P)-binding domain"/>
    <property type="match status" value="1"/>
</dbReference>
<dbReference type="AlphaFoldDB" id="A0A1H7W5L2"/>
<organism evidence="2 3">
    <name type="scientific">Streptacidiphilus jiangxiensis</name>
    <dbReference type="NCBI Taxonomy" id="235985"/>
    <lineage>
        <taxon>Bacteria</taxon>
        <taxon>Bacillati</taxon>
        <taxon>Actinomycetota</taxon>
        <taxon>Actinomycetes</taxon>
        <taxon>Kitasatosporales</taxon>
        <taxon>Streptomycetaceae</taxon>
        <taxon>Streptacidiphilus</taxon>
    </lineage>
</organism>
<reference evidence="3" key="1">
    <citation type="submission" date="2016-10" db="EMBL/GenBank/DDBJ databases">
        <authorList>
            <person name="Varghese N."/>
        </authorList>
    </citation>
    <scope>NUCLEOTIDE SEQUENCE [LARGE SCALE GENOMIC DNA]</scope>
    <source>
        <strain evidence="3">DSM 45096 / BCRC 16803 / CGMCC 4.1857 / CIP 109030 / JCM 12277 / KCTC 19219 / NBRC 100920 / 33214</strain>
    </source>
</reference>
<feature type="domain" description="FAD dependent oxidoreductase" evidence="1">
    <location>
        <begin position="30"/>
        <end position="390"/>
    </location>
</feature>
<protein>
    <submittedName>
        <fullName evidence="2">Glycine/D-amino acid oxidase</fullName>
    </submittedName>
</protein>
<dbReference type="RefSeq" id="WP_052438487.1">
    <property type="nucleotide sequence ID" value="NZ_BBPN01000007.1"/>
</dbReference>
<dbReference type="eggNOG" id="COG0665">
    <property type="taxonomic scope" value="Bacteria"/>
</dbReference>
<dbReference type="InterPro" id="IPR036188">
    <property type="entry name" value="FAD/NAD-bd_sf"/>
</dbReference>
<dbReference type="Proteomes" id="UP000183015">
    <property type="component" value="Unassembled WGS sequence"/>
</dbReference>
<dbReference type="STRING" id="235985.SAMN05414137_119206"/>
<dbReference type="GO" id="GO:0005737">
    <property type="term" value="C:cytoplasm"/>
    <property type="evidence" value="ECO:0007669"/>
    <property type="project" value="TreeGrafter"/>
</dbReference>